<reference evidence="1 2" key="1">
    <citation type="journal article" date="2012" name="J. Bacteriol.">
        <title>Genome Sequence of the Filamentous Bacterium Fibrisoma limi BUZ 3T.</title>
        <authorList>
            <person name="Filippini M."/>
            <person name="Qi W."/>
            <person name="Jaenicke S."/>
            <person name="Goesmann A."/>
            <person name="Smits T.H."/>
            <person name="Bagheri H.C."/>
        </authorList>
    </citation>
    <scope>NUCLEOTIDE SEQUENCE [LARGE SCALE GENOMIC DNA]</scope>
    <source>
        <strain evidence="2">BUZ 3T</strain>
    </source>
</reference>
<proteinExistence type="predicted"/>
<organism evidence="1 2">
    <name type="scientific">Fibrisoma limi BUZ 3</name>
    <dbReference type="NCBI Taxonomy" id="1185876"/>
    <lineage>
        <taxon>Bacteria</taxon>
        <taxon>Pseudomonadati</taxon>
        <taxon>Bacteroidota</taxon>
        <taxon>Cytophagia</taxon>
        <taxon>Cytophagales</taxon>
        <taxon>Spirosomataceae</taxon>
        <taxon>Fibrisoma</taxon>
    </lineage>
</organism>
<comment type="caution">
    <text evidence="1">The sequence shown here is derived from an EMBL/GenBank/DDBJ whole genome shotgun (WGS) entry which is preliminary data.</text>
</comment>
<name>I2GNI4_9BACT</name>
<evidence type="ECO:0000313" key="2">
    <source>
        <dbReference type="Proteomes" id="UP000009309"/>
    </source>
</evidence>
<dbReference type="EMBL" id="CAIT01000009">
    <property type="protein sequence ID" value="CCH55462.1"/>
    <property type="molecule type" value="Genomic_DNA"/>
</dbReference>
<dbReference type="Proteomes" id="UP000009309">
    <property type="component" value="Unassembled WGS sequence"/>
</dbReference>
<evidence type="ECO:0000313" key="1">
    <source>
        <dbReference type="EMBL" id="CCH55462.1"/>
    </source>
</evidence>
<dbReference type="AlphaFoldDB" id="I2GNI4"/>
<protein>
    <submittedName>
        <fullName evidence="1">Uncharacterized protein</fullName>
    </submittedName>
</protein>
<sequence>MAFFGTGSITSYVPTHEGFLIDNFLQHPAN</sequence>
<accession>I2GNI4</accession>
<keyword evidence="2" id="KW-1185">Reference proteome</keyword>
<gene>
    <name evidence="1" type="ORF">BN8_04721</name>
</gene>